<dbReference type="AlphaFoldDB" id="A0A956NDH5"/>
<dbReference type="InterPro" id="IPR044844">
    <property type="entry name" value="Trans_IPPS_euk-type"/>
</dbReference>
<dbReference type="InterPro" id="IPR019845">
    <property type="entry name" value="Squalene/phytoene_synthase_CS"/>
</dbReference>
<dbReference type="Pfam" id="PF00494">
    <property type="entry name" value="SQS_PSY"/>
    <property type="match status" value="1"/>
</dbReference>
<protein>
    <submittedName>
        <fullName evidence="2">Squalene/phytoene synthase family protein</fullName>
    </submittedName>
</protein>
<dbReference type="EMBL" id="JAGQHS010000023">
    <property type="protein sequence ID" value="MCA9755460.1"/>
    <property type="molecule type" value="Genomic_DNA"/>
</dbReference>
<dbReference type="Proteomes" id="UP000739538">
    <property type="component" value="Unassembled WGS sequence"/>
</dbReference>
<dbReference type="SUPFAM" id="SSF48576">
    <property type="entry name" value="Terpenoid synthases"/>
    <property type="match status" value="1"/>
</dbReference>
<dbReference type="PANTHER" id="PTHR11626:SF2">
    <property type="entry name" value="SQUALENE SYNTHASE"/>
    <property type="match status" value="1"/>
</dbReference>
<dbReference type="InterPro" id="IPR002060">
    <property type="entry name" value="Squ/phyt_synthse"/>
</dbReference>
<accession>A0A956NDH5</accession>
<evidence type="ECO:0000313" key="3">
    <source>
        <dbReference type="Proteomes" id="UP000739538"/>
    </source>
</evidence>
<dbReference type="PANTHER" id="PTHR11626">
    <property type="entry name" value="FARNESYL-DIPHOSPHATE FARNESYLTRANSFERASE"/>
    <property type="match status" value="1"/>
</dbReference>
<dbReference type="GO" id="GO:0051996">
    <property type="term" value="F:squalene synthase [NAD(P)H] activity"/>
    <property type="evidence" value="ECO:0007669"/>
    <property type="project" value="InterPro"/>
</dbReference>
<dbReference type="InterPro" id="IPR008949">
    <property type="entry name" value="Isoprenoid_synthase_dom_sf"/>
</dbReference>
<dbReference type="Gene3D" id="1.10.600.10">
    <property type="entry name" value="Farnesyl Diphosphate Synthase"/>
    <property type="match status" value="1"/>
</dbReference>
<evidence type="ECO:0000313" key="2">
    <source>
        <dbReference type="EMBL" id="MCA9755460.1"/>
    </source>
</evidence>
<dbReference type="GO" id="GO:0045338">
    <property type="term" value="P:farnesyl diphosphate metabolic process"/>
    <property type="evidence" value="ECO:0007669"/>
    <property type="project" value="InterPro"/>
</dbReference>
<dbReference type="PROSITE" id="PS01044">
    <property type="entry name" value="SQUALEN_PHYTOEN_SYN_1"/>
    <property type="match status" value="1"/>
</dbReference>
<gene>
    <name evidence="2" type="ORF">KDA27_06640</name>
</gene>
<dbReference type="SFLD" id="SFLDS00005">
    <property type="entry name" value="Isoprenoid_Synthase_Type_I"/>
    <property type="match status" value="1"/>
</dbReference>
<proteinExistence type="predicted"/>
<reference evidence="2" key="2">
    <citation type="journal article" date="2021" name="Microbiome">
        <title>Successional dynamics and alternative stable states in a saline activated sludge microbial community over 9 years.</title>
        <authorList>
            <person name="Wang Y."/>
            <person name="Ye J."/>
            <person name="Ju F."/>
            <person name="Liu L."/>
            <person name="Boyd J.A."/>
            <person name="Deng Y."/>
            <person name="Parks D.H."/>
            <person name="Jiang X."/>
            <person name="Yin X."/>
            <person name="Woodcroft B.J."/>
            <person name="Tyson G.W."/>
            <person name="Hugenholtz P."/>
            <person name="Polz M.F."/>
            <person name="Zhang T."/>
        </authorList>
    </citation>
    <scope>NUCLEOTIDE SEQUENCE</scope>
    <source>
        <strain evidence="2">HKST-UBA02</strain>
    </source>
</reference>
<sequence length="365" mass="41010">MSDRVARVRMDRTRCRELLPMVSRTFALTIRVLPGSLRDTVTVAYLLCRLADVVEDATGLDPDLRVATLETFADALHAPPCEVASGERAAELSLALRPAESLALEEEHARTLLRERETVFRAYCSLEVEERRIVARWVEDMSRGMAGFVARERVGREDAPAYRLETAAELRDYAYYVAGTVGHLLTDLFQHHIGSHRLDGAALRARAVPFGLGLQFTNILQDLAEDRRRGWSYVPEELASKHGTTITGLLRDTDRTQALRVVGDLAREAARNLDQAMEFTLLLPRSAPRIRLFCVWPIFFAMRTLQGICSDERVLVGGEKVKITRGEVRRLIGVTMLACLSDGSLRRLYQTERDRFAACLDSVPV</sequence>
<evidence type="ECO:0000256" key="1">
    <source>
        <dbReference type="ARBA" id="ARBA00022679"/>
    </source>
</evidence>
<reference evidence="2" key="1">
    <citation type="submission" date="2020-04" db="EMBL/GenBank/DDBJ databases">
        <authorList>
            <person name="Zhang T."/>
        </authorList>
    </citation>
    <scope>NUCLEOTIDE SEQUENCE</scope>
    <source>
        <strain evidence="2">HKST-UBA02</strain>
    </source>
</reference>
<keyword evidence="1" id="KW-0808">Transferase</keyword>
<organism evidence="2 3">
    <name type="scientific">Eiseniibacteriota bacterium</name>
    <dbReference type="NCBI Taxonomy" id="2212470"/>
    <lineage>
        <taxon>Bacteria</taxon>
        <taxon>Candidatus Eiseniibacteriota</taxon>
    </lineage>
</organism>
<name>A0A956NDH5_UNCEI</name>
<dbReference type="SFLD" id="SFLDG01018">
    <property type="entry name" value="Squalene/Phytoene_Synthase_Lik"/>
    <property type="match status" value="1"/>
</dbReference>
<comment type="caution">
    <text evidence="2">The sequence shown here is derived from an EMBL/GenBank/DDBJ whole genome shotgun (WGS) entry which is preliminary data.</text>
</comment>